<evidence type="ECO:0000313" key="2">
    <source>
        <dbReference type="EMBL" id="UEX89649.1"/>
    </source>
</evidence>
<protein>
    <submittedName>
        <fullName evidence="2">Thioredoxin family protein</fullName>
    </submittedName>
</protein>
<dbReference type="Gene3D" id="3.40.30.10">
    <property type="entry name" value="Glutaredoxin"/>
    <property type="match status" value="1"/>
</dbReference>
<sequence>MQKIQNMDRFKEIINGDNIAIVKFEASWCPDCKAMDMWVDPIVQKYNQYDWYVVNRDEVEEAAIENDVMGIPSILIFKNGEKLHHLHSAHAKSPEQVESFLAESLG</sequence>
<dbReference type="InterPro" id="IPR013766">
    <property type="entry name" value="Thioredoxin_domain"/>
</dbReference>
<dbReference type="Pfam" id="PF00085">
    <property type="entry name" value="Thioredoxin"/>
    <property type="match status" value="1"/>
</dbReference>
<dbReference type="Proteomes" id="UP001197626">
    <property type="component" value="Chromosome"/>
</dbReference>
<feature type="domain" description="Thioredoxin" evidence="1">
    <location>
        <begin position="1"/>
        <end position="106"/>
    </location>
</feature>
<organism evidence="2 3">
    <name type="scientific">Staphylococcus ratti</name>
    <dbReference type="NCBI Taxonomy" id="2892440"/>
    <lineage>
        <taxon>Bacteria</taxon>
        <taxon>Bacillati</taxon>
        <taxon>Bacillota</taxon>
        <taxon>Bacilli</taxon>
        <taxon>Bacillales</taxon>
        <taxon>Staphylococcaceae</taxon>
        <taxon>Staphylococcus</taxon>
    </lineage>
</organism>
<keyword evidence="3" id="KW-1185">Reference proteome</keyword>
<dbReference type="PANTHER" id="PTHR10438">
    <property type="entry name" value="THIOREDOXIN"/>
    <property type="match status" value="1"/>
</dbReference>
<evidence type="ECO:0000313" key="3">
    <source>
        <dbReference type="Proteomes" id="UP001197626"/>
    </source>
</evidence>
<dbReference type="SUPFAM" id="SSF52833">
    <property type="entry name" value="Thioredoxin-like"/>
    <property type="match status" value="1"/>
</dbReference>
<dbReference type="InterPro" id="IPR036249">
    <property type="entry name" value="Thioredoxin-like_sf"/>
</dbReference>
<name>A0ABY3PBG5_9STAP</name>
<dbReference type="InterPro" id="IPR050620">
    <property type="entry name" value="Thioredoxin_H-type-like"/>
</dbReference>
<proteinExistence type="predicted"/>
<reference evidence="2 3" key="1">
    <citation type="journal article" date="2022" name="Pathogens">
        <title>Staphylococcus ratti sp. nov. Isolated from a Lab Rat.</title>
        <authorList>
            <person name="Kovarovic V."/>
            <person name="Sedlacek I."/>
            <person name="Petras P."/>
            <person name="Kralova S."/>
            <person name="Maslanova I."/>
            <person name="Svec P."/>
            <person name="Neumann-Schaal M."/>
            <person name="Botka T."/>
            <person name="Gelbicova T."/>
            <person name="Stankova E."/>
            <person name="Doskar J."/>
            <person name="Pantucek R."/>
        </authorList>
    </citation>
    <scope>NUCLEOTIDE SEQUENCE [LARGE SCALE GENOMIC DNA]</scope>
    <source>
        <strain evidence="2 3">CCM 9025</strain>
    </source>
</reference>
<dbReference type="PANTHER" id="PTHR10438:SF468">
    <property type="entry name" value="THIOREDOXIN-1-RELATED"/>
    <property type="match status" value="1"/>
</dbReference>
<dbReference type="PROSITE" id="PS51352">
    <property type="entry name" value="THIOREDOXIN_2"/>
    <property type="match status" value="1"/>
</dbReference>
<accession>A0ABY3PBG5</accession>
<evidence type="ECO:0000259" key="1">
    <source>
        <dbReference type="PROSITE" id="PS51352"/>
    </source>
</evidence>
<gene>
    <name evidence="2" type="ORF">LN051_08730</name>
</gene>
<dbReference type="EMBL" id="CP086654">
    <property type="protein sequence ID" value="UEX89649.1"/>
    <property type="molecule type" value="Genomic_DNA"/>
</dbReference>
<dbReference type="RefSeq" id="WP_229292155.1">
    <property type="nucleotide sequence ID" value="NZ_CP086654.1"/>
</dbReference>
<dbReference type="CDD" id="cd02947">
    <property type="entry name" value="TRX_family"/>
    <property type="match status" value="1"/>
</dbReference>